<keyword evidence="3" id="KW-0547">Nucleotide-binding</keyword>
<accession>A0ABR8PHK5</accession>
<dbReference type="NCBIfam" id="TIGR01727">
    <property type="entry name" value="oligo_HPY"/>
    <property type="match status" value="1"/>
</dbReference>
<name>A0ABR8PHK5_9BACL</name>
<evidence type="ECO:0000256" key="2">
    <source>
        <dbReference type="ARBA" id="ARBA00022448"/>
    </source>
</evidence>
<evidence type="ECO:0000256" key="4">
    <source>
        <dbReference type="ARBA" id="ARBA00022840"/>
    </source>
</evidence>
<dbReference type="Pfam" id="PF00005">
    <property type="entry name" value="ABC_tran"/>
    <property type="match status" value="1"/>
</dbReference>
<evidence type="ECO:0000313" key="6">
    <source>
        <dbReference type="EMBL" id="MBD7907651.1"/>
    </source>
</evidence>
<dbReference type="CDD" id="cd03257">
    <property type="entry name" value="ABC_NikE_OppD_transporters"/>
    <property type="match status" value="1"/>
</dbReference>
<organism evidence="6 7">
    <name type="scientific">Sporosarcina gallistercoris</name>
    <dbReference type="NCBI Taxonomy" id="2762245"/>
    <lineage>
        <taxon>Bacteria</taxon>
        <taxon>Bacillati</taxon>
        <taxon>Bacillota</taxon>
        <taxon>Bacilli</taxon>
        <taxon>Bacillales</taxon>
        <taxon>Caryophanaceae</taxon>
        <taxon>Sporosarcina</taxon>
    </lineage>
</organism>
<dbReference type="Gene3D" id="3.40.50.300">
    <property type="entry name" value="P-loop containing nucleotide triphosphate hydrolases"/>
    <property type="match status" value="1"/>
</dbReference>
<dbReference type="PROSITE" id="PS00211">
    <property type="entry name" value="ABC_TRANSPORTER_1"/>
    <property type="match status" value="1"/>
</dbReference>
<dbReference type="InterPro" id="IPR013563">
    <property type="entry name" value="Oligopep_ABC_C"/>
</dbReference>
<evidence type="ECO:0000259" key="5">
    <source>
        <dbReference type="PROSITE" id="PS50893"/>
    </source>
</evidence>
<evidence type="ECO:0000256" key="3">
    <source>
        <dbReference type="ARBA" id="ARBA00022741"/>
    </source>
</evidence>
<dbReference type="InterPro" id="IPR017871">
    <property type="entry name" value="ABC_transporter-like_CS"/>
</dbReference>
<keyword evidence="2" id="KW-0813">Transport</keyword>
<dbReference type="InterPro" id="IPR050319">
    <property type="entry name" value="ABC_transp_ATP-bind"/>
</dbReference>
<dbReference type="Pfam" id="PF08352">
    <property type="entry name" value="oligo_HPY"/>
    <property type="match status" value="1"/>
</dbReference>
<dbReference type="InterPro" id="IPR003593">
    <property type="entry name" value="AAA+_ATPase"/>
</dbReference>
<evidence type="ECO:0000313" key="7">
    <source>
        <dbReference type="Proteomes" id="UP000659496"/>
    </source>
</evidence>
<dbReference type="RefSeq" id="WP_191688784.1">
    <property type="nucleotide sequence ID" value="NZ_JACSQY010000002.1"/>
</dbReference>
<dbReference type="EMBL" id="JACSQY010000002">
    <property type="protein sequence ID" value="MBD7907651.1"/>
    <property type="molecule type" value="Genomic_DNA"/>
</dbReference>
<dbReference type="PROSITE" id="PS50893">
    <property type="entry name" value="ABC_TRANSPORTER_2"/>
    <property type="match status" value="1"/>
</dbReference>
<comment type="caution">
    <text evidence="6">The sequence shown here is derived from an EMBL/GenBank/DDBJ whole genome shotgun (WGS) entry which is preliminary data.</text>
</comment>
<dbReference type="PANTHER" id="PTHR43776">
    <property type="entry name" value="TRANSPORT ATP-BINDING PROTEIN"/>
    <property type="match status" value="1"/>
</dbReference>
<protein>
    <submittedName>
        <fullName evidence="6">ATP-binding cassette domain-containing protein</fullName>
    </submittedName>
</protein>
<keyword evidence="7" id="KW-1185">Reference proteome</keyword>
<feature type="domain" description="ABC transporter" evidence="5">
    <location>
        <begin position="9"/>
        <end position="254"/>
    </location>
</feature>
<sequence>MTDSQSVLLSVKDLKRHFDVGKGKTLKAVDGLSFEIYKGETFGLVGESGCGKSTAGRTILGLYNKTDGDVVFEGQNVHDMNDKERHQFLKKMQMVFQDPYASLNPRSTVYEIIAEPMEIHNMYKSKKELRARVNELLEDVGLNRDHANRYPHEFSGGQRQRIGIARALALDPEFIIADEPISALDVSVQAQVVMLFQRLQREKGLTYLFIAHDLSMVKYLSDRIGVMYLGHLVELTTSDQLYGKPLHPYTEALLSAIPIPDPDIEESRERILLEGELPSPIDPPSGCVFRTRCPYAMAVCATQKPDWLEKDEGHFVACHLHDESLMKEVKEQAKPMHV</sequence>
<keyword evidence="4 6" id="KW-0067">ATP-binding</keyword>
<reference evidence="6 7" key="1">
    <citation type="submission" date="2020-08" db="EMBL/GenBank/DDBJ databases">
        <title>A Genomic Blueprint of the Chicken Gut Microbiome.</title>
        <authorList>
            <person name="Gilroy R."/>
            <person name="Ravi A."/>
            <person name="Getino M."/>
            <person name="Pursley I."/>
            <person name="Horton D.L."/>
            <person name="Alikhan N.-F."/>
            <person name="Baker D."/>
            <person name="Gharbi K."/>
            <person name="Hall N."/>
            <person name="Watson M."/>
            <person name="Adriaenssens E.M."/>
            <person name="Foster-Nyarko E."/>
            <person name="Jarju S."/>
            <person name="Secka A."/>
            <person name="Antonio M."/>
            <person name="Oren A."/>
            <person name="Chaudhuri R."/>
            <person name="La Ragione R.M."/>
            <person name="Hildebrand F."/>
            <person name="Pallen M.J."/>
        </authorList>
    </citation>
    <scope>NUCLEOTIDE SEQUENCE [LARGE SCALE GENOMIC DNA]</scope>
    <source>
        <strain evidence="6 7">Sa3CUA8</strain>
    </source>
</reference>
<dbReference type="SMART" id="SM00382">
    <property type="entry name" value="AAA"/>
    <property type="match status" value="1"/>
</dbReference>
<dbReference type="GO" id="GO:0005524">
    <property type="term" value="F:ATP binding"/>
    <property type="evidence" value="ECO:0007669"/>
    <property type="project" value="UniProtKB-KW"/>
</dbReference>
<dbReference type="InterPro" id="IPR003439">
    <property type="entry name" value="ABC_transporter-like_ATP-bd"/>
</dbReference>
<dbReference type="Proteomes" id="UP000659496">
    <property type="component" value="Unassembled WGS sequence"/>
</dbReference>
<dbReference type="PANTHER" id="PTHR43776:SF7">
    <property type="entry name" value="D,D-DIPEPTIDE TRANSPORT ATP-BINDING PROTEIN DDPF-RELATED"/>
    <property type="match status" value="1"/>
</dbReference>
<comment type="similarity">
    <text evidence="1">Belongs to the ABC transporter superfamily.</text>
</comment>
<evidence type="ECO:0000256" key="1">
    <source>
        <dbReference type="ARBA" id="ARBA00005417"/>
    </source>
</evidence>
<proteinExistence type="inferred from homology"/>
<gene>
    <name evidence="6" type="ORF">H9659_04790</name>
</gene>
<dbReference type="SUPFAM" id="SSF52540">
    <property type="entry name" value="P-loop containing nucleoside triphosphate hydrolases"/>
    <property type="match status" value="1"/>
</dbReference>
<dbReference type="InterPro" id="IPR027417">
    <property type="entry name" value="P-loop_NTPase"/>
</dbReference>